<dbReference type="PANTHER" id="PTHR34759">
    <property type="entry name" value="SPERMATOGENESIS-ASSOCIATED PROTEIN 48"/>
    <property type="match status" value="1"/>
</dbReference>
<feature type="region of interest" description="Disordered" evidence="1">
    <location>
        <begin position="1"/>
        <end position="23"/>
    </location>
</feature>
<protein>
    <submittedName>
        <fullName evidence="3">Uncharacterized protein C7orf72-like isoform X1</fullName>
    </submittedName>
</protein>
<feature type="region of interest" description="Disordered" evidence="1">
    <location>
        <begin position="382"/>
        <end position="414"/>
    </location>
</feature>
<dbReference type="RefSeq" id="XP_019644108.1">
    <property type="nucleotide sequence ID" value="XM_019788549.1"/>
</dbReference>
<evidence type="ECO:0000313" key="3">
    <source>
        <dbReference type="RefSeq" id="XP_019644108.1"/>
    </source>
</evidence>
<gene>
    <name evidence="3" type="primary">LOC109485114</name>
</gene>
<keyword evidence="2" id="KW-1185">Reference proteome</keyword>
<dbReference type="Proteomes" id="UP000515135">
    <property type="component" value="Unplaced"/>
</dbReference>
<evidence type="ECO:0000313" key="2">
    <source>
        <dbReference type="Proteomes" id="UP000515135"/>
    </source>
</evidence>
<dbReference type="Pfam" id="PF15073">
    <property type="entry name" value="SPATA48"/>
    <property type="match status" value="1"/>
</dbReference>
<dbReference type="PANTHER" id="PTHR34759:SF1">
    <property type="entry name" value="SPERMATOGENESIS-ASSOCIATED PROTEIN 48"/>
    <property type="match status" value="1"/>
</dbReference>
<dbReference type="InterPro" id="IPR027867">
    <property type="entry name" value="SPATA48"/>
</dbReference>
<dbReference type="AlphaFoldDB" id="A0A6P5A3X5"/>
<dbReference type="KEGG" id="bbel:109485114"/>
<reference evidence="3" key="1">
    <citation type="submission" date="2025-08" db="UniProtKB">
        <authorList>
            <consortium name="RefSeq"/>
        </authorList>
    </citation>
    <scope>IDENTIFICATION</scope>
    <source>
        <tissue evidence="3">Gonad</tissue>
    </source>
</reference>
<evidence type="ECO:0000256" key="1">
    <source>
        <dbReference type="SAM" id="MobiDB-lite"/>
    </source>
</evidence>
<name>A0A6P5A3X5_BRABE</name>
<sequence>MTESGLRPRPELDRLVMPDPNAGGNAVQQIELARRLRHSKFPTLKGRADVDSFQELRSEANQQWNPNAAAPHGGYPAAPMRDNIPILEPCSMFVSPAAEVDRLTVLPPVGQPWEAEVQGDDFEDWINFYGRHQMPSMVQHEIRPNMAKPASVPPPSRTVVDTLPKSAPAGSWNARSIPDVSIRARLGGWTSQSRVPKGAPREPENLQTHNFWFEENRPPTLDGDQNGRGWRDQAARKYMYTSSQQSAYETVDWDKKLPDKVRPPTGTLELQPDQVSYHTTHKRYMPRAEEWQRLGRAWDWFQHRDNFTPARPVTFMSHSKKVNHIPYYDGHLPGYGDKDYPDTAYQPITVLRLSKPRYTDTAHRPNIPGYQGCVHWLATHPAHAPPKQGKPEMPTTAREHRRMPYSPNDSEHKHMSTMSNMVTTVPPFNPFNKVERQDIDITKLPTAVSAY</sequence>
<accession>A0A6P5A3X5</accession>
<feature type="compositionally biased region" description="Basic and acidic residues" evidence="1">
    <location>
        <begin position="1"/>
        <end position="16"/>
    </location>
</feature>
<dbReference type="GeneID" id="109485114"/>
<organism evidence="2 3">
    <name type="scientific">Branchiostoma belcheri</name>
    <name type="common">Amphioxus</name>
    <dbReference type="NCBI Taxonomy" id="7741"/>
    <lineage>
        <taxon>Eukaryota</taxon>
        <taxon>Metazoa</taxon>
        <taxon>Chordata</taxon>
        <taxon>Cephalochordata</taxon>
        <taxon>Leptocardii</taxon>
        <taxon>Amphioxiformes</taxon>
        <taxon>Branchiostomatidae</taxon>
        <taxon>Branchiostoma</taxon>
    </lineage>
</organism>
<dbReference type="OrthoDB" id="5983862at2759"/>
<proteinExistence type="predicted"/>